<dbReference type="InterPro" id="IPR015422">
    <property type="entry name" value="PyrdxlP-dep_Trfase_small"/>
</dbReference>
<dbReference type="Pfam" id="PF00266">
    <property type="entry name" value="Aminotran_5"/>
    <property type="match status" value="1"/>
</dbReference>
<name>A0A550CSX0_9AGAR</name>
<gene>
    <name evidence="3" type="ORF">BD626DRAFT_424304</name>
</gene>
<evidence type="ECO:0000313" key="4">
    <source>
        <dbReference type="Proteomes" id="UP000320762"/>
    </source>
</evidence>
<dbReference type="InterPro" id="IPR000192">
    <property type="entry name" value="Aminotrans_V_dom"/>
</dbReference>
<keyword evidence="1" id="KW-0663">Pyridoxal phosphate</keyword>
<protein>
    <submittedName>
        <fullName evidence="3">Pyridoxal phosphate-dependent transferase</fullName>
    </submittedName>
</protein>
<proteinExistence type="predicted"/>
<reference evidence="3 4" key="1">
    <citation type="journal article" date="2019" name="New Phytol.">
        <title>Comparative genomics reveals unique wood-decay strategies and fruiting body development in the Schizophyllaceae.</title>
        <authorList>
            <person name="Almasi E."/>
            <person name="Sahu N."/>
            <person name="Krizsan K."/>
            <person name="Balint B."/>
            <person name="Kovacs G.M."/>
            <person name="Kiss B."/>
            <person name="Cseklye J."/>
            <person name="Drula E."/>
            <person name="Henrissat B."/>
            <person name="Nagy I."/>
            <person name="Chovatia M."/>
            <person name="Adam C."/>
            <person name="LaButti K."/>
            <person name="Lipzen A."/>
            <person name="Riley R."/>
            <person name="Grigoriev I.V."/>
            <person name="Nagy L.G."/>
        </authorList>
    </citation>
    <scope>NUCLEOTIDE SEQUENCE [LARGE SCALE GENOMIC DNA]</scope>
    <source>
        <strain evidence="3 4">NL-1724</strain>
    </source>
</reference>
<dbReference type="AlphaFoldDB" id="A0A550CSX0"/>
<evidence type="ECO:0000313" key="3">
    <source>
        <dbReference type="EMBL" id="TRM67885.1"/>
    </source>
</evidence>
<dbReference type="Gene3D" id="3.90.1150.10">
    <property type="entry name" value="Aspartate Aminotransferase, domain 1"/>
    <property type="match status" value="1"/>
</dbReference>
<evidence type="ECO:0000256" key="1">
    <source>
        <dbReference type="ARBA" id="ARBA00022898"/>
    </source>
</evidence>
<evidence type="ECO:0000259" key="2">
    <source>
        <dbReference type="Pfam" id="PF00266"/>
    </source>
</evidence>
<organism evidence="3 4">
    <name type="scientific">Schizophyllum amplum</name>
    <dbReference type="NCBI Taxonomy" id="97359"/>
    <lineage>
        <taxon>Eukaryota</taxon>
        <taxon>Fungi</taxon>
        <taxon>Dikarya</taxon>
        <taxon>Basidiomycota</taxon>
        <taxon>Agaricomycotina</taxon>
        <taxon>Agaricomycetes</taxon>
        <taxon>Agaricomycetidae</taxon>
        <taxon>Agaricales</taxon>
        <taxon>Schizophyllaceae</taxon>
        <taxon>Schizophyllum</taxon>
    </lineage>
</organism>
<dbReference type="EMBL" id="VDMD01000002">
    <property type="protein sequence ID" value="TRM67885.1"/>
    <property type="molecule type" value="Genomic_DNA"/>
</dbReference>
<dbReference type="PANTHER" id="PTHR43092">
    <property type="entry name" value="L-CYSTEINE DESULFHYDRASE"/>
    <property type="match status" value="1"/>
</dbReference>
<dbReference type="InterPro" id="IPR015424">
    <property type="entry name" value="PyrdxlP-dep_Trfase"/>
</dbReference>
<sequence>MQLTDSHELVLKNVPEFGHQSRSLFQLDPSFVHLNNGSFGVIPHFVEEATQRMAHVGETNPDLFMRTGRFWRSIDASREAIAKYVGADTDTCVFVPNTATGVNTILRSISWSAEDILVRSDICFDTVIRAVESLAQFKTAPRTAMLKLGLPATHATILENFRVQLKQWRAAMPEHAKLVIIIDSIASTPAVLLPWREMVKICKEEGAWSLVDAAHSLGQEKLELKKIDADFFVANCSKWFYAKRGSALMQIPFRHQEMMQPLIPAMVNDGPGHQIHPNKFVTQFYWNGLADWLAYMSIVPALNFRRQIGGDEKINTYCHALAVKGGLRVAEILGTEVLDSPKGDGELVANMANVRLPIDTSIPGPKVFQLFHTETLGTYRTYAVPYMFNGSWWVRACAQVYAEMADFERLGHVLVEVCRKINSTANDSHIVAFP</sequence>
<dbReference type="STRING" id="97359.A0A550CSX0"/>
<dbReference type="InterPro" id="IPR015421">
    <property type="entry name" value="PyrdxlP-dep_Trfase_major"/>
</dbReference>
<dbReference type="Proteomes" id="UP000320762">
    <property type="component" value="Unassembled WGS sequence"/>
</dbReference>
<feature type="domain" description="Aminotransferase class V" evidence="2">
    <location>
        <begin position="62"/>
        <end position="262"/>
    </location>
</feature>
<dbReference type="GO" id="GO:0016740">
    <property type="term" value="F:transferase activity"/>
    <property type="evidence" value="ECO:0007669"/>
    <property type="project" value="UniProtKB-KW"/>
</dbReference>
<dbReference type="SUPFAM" id="SSF53383">
    <property type="entry name" value="PLP-dependent transferases"/>
    <property type="match status" value="1"/>
</dbReference>
<dbReference type="PANTHER" id="PTHR43092:SF2">
    <property type="entry name" value="HERCYNYLCYSTEINE SULFOXIDE LYASE"/>
    <property type="match status" value="1"/>
</dbReference>
<dbReference type="OrthoDB" id="5978656at2759"/>
<keyword evidence="3" id="KW-0808">Transferase</keyword>
<accession>A0A550CSX0</accession>
<dbReference type="Gene3D" id="3.40.640.10">
    <property type="entry name" value="Type I PLP-dependent aspartate aminotransferase-like (Major domain)"/>
    <property type="match status" value="1"/>
</dbReference>
<keyword evidence="4" id="KW-1185">Reference proteome</keyword>
<comment type="caution">
    <text evidence="3">The sequence shown here is derived from an EMBL/GenBank/DDBJ whole genome shotgun (WGS) entry which is preliminary data.</text>
</comment>